<keyword evidence="3" id="KW-1185">Reference proteome</keyword>
<protein>
    <submittedName>
        <fullName evidence="2">Uncharacterized protein</fullName>
    </submittedName>
</protein>
<dbReference type="AlphaFoldDB" id="A0A4C1TUS0"/>
<reference evidence="2 3" key="1">
    <citation type="journal article" date="2019" name="Commun. Biol.">
        <title>The bagworm genome reveals a unique fibroin gene that provides high tensile strength.</title>
        <authorList>
            <person name="Kono N."/>
            <person name="Nakamura H."/>
            <person name="Ohtoshi R."/>
            <person name="Tomita M."/>
            <person name="Numata K."/>
            <person name="Arakawa K."/>
        </authorList>
    </citation>
    <scope>NUCLEOTIDE SEQUENCE [LARGE SCALE GENOMIC DNA]</scope>
</reference>
<proteinExistence type="predicted"/>
<feature type="region of interest" description="Disordered" evidence="1">
    <location>
        <begin position="33"/>
        <end position="56"/>
    </location>
</feature>
<evidence type="ECO:0000256" key="1">
    <source>
        <dbReference type="SAM" id="MobiDB-lite"/>
    </source>
</evidence>
<organism evidence="2 3">
    <name type="scientific">Eumeta variegata</name>
    <name type="common">Bagworm moth</name>
    <name type="synonym">Eumeta japonica</name>
    <dbReference type="NCBI Taxonomy" id="151549"/>
    <lineage>
        <taxon>Eukaryota</taxon>
        <taxon>Metazoa</taxon>
        <taxon>Ecdysozoa</taxon>
        <taxon>Arthropoda</taxon>
        <taxon>Hexapoda</taxon>
        <taxon>Insecta</taxon>
        <taxon>Pterygota</taxon>
        <taxon>Neoptera</taxon>
        <taxon>Endopterygota</taxon>
        <taxon>Lepidoptera</taxon>
        <taxon>Glossata</taxon>
        <taxon>Ditrysia</taxon>
        <taxon>Tineoidea</taxon>
        <taxon>Psychidae</taxon>
        <taxon>Oiketicinae</taxon>
        <taxon>Eumeta</taxon>
    </lineage>
</organism>
<sequence length="85" mass="9438">MAQYDSDRPRAWYEIALIRLTLYDYEKVLPKENGPPSIPDAHRRITSSRVGPPGSVYEFQPMRRASIKSGMRTSAAAVSPPGCAT</sequence>
<evidence type="ECO:0000313" key="2">
    <source>
        <dbReference type="EMBL" id="GBP17740.1"/>
    </source>
</evidence>
<dbReference type="Proteomes" id="UP000299102">
    <property type="component" value="Unassembled WGS sequence"/>
</dbReference>
<gene>
    <name evidence="2" type="ORF">EVAR_102598_1</name>
</gene>
<accession>A0A4C1TUS0</accession>
<evidence type="ECO:0000313" key="3">
    <source>
        <dbReference type="Proteomes" id="UP000299102"/>
    </source>
</evidence>
<comment type="caution">
    <text evidence="2">The sequence shown here is derived from an EMBL/GenBank/DDBJ whole genome shotgun (WGS) entry which is preliminary data.</text>
</comment>
<dbReference type="EMBL" id="BGZK01000090">
    <property type="protein sequence ID" value="GBP17740.1"/>
    <property type="molecule type" value="Genomic_DNA"/>
</dbReference>
<name>A0A4C1TUS0_EUMVA</name>